<feature type="domain" description="Phosphatidic acid phosphatase type 2/haloperoxidase" evidence="9">
    <location>
        <begin position="71"/>
        <end position="182"/>
    </location>
</feature>
<reference evidence="10" key="1">
    <citation type="submission" date="2021-04" db="EMBL/GenBank/DDBJ databases">
        <title>Genome based classification of Actinospica acidithermotolerans sp. nov., an actinobacterium isolated from an Indonesian hot spring.</title>
        <authorList>
            <person name="Kusuma A.B."/>
            <person name="Putra K.E."/>
            <person name="Nafisah S."/>
            <person name="Loh J."/>
            <person name="Nouioui I."/>
            <person name="Goodfellow M."/>
        </authorList>
    </citation>
    <scope>NUCLEOTIDE SEQUENCE</scope>
    <source>
        <strain evidence="10">DSM 45618</strain>
    </source>
</reference>
<feature type="transmembrane region" description="Helical" evidence="8">
    <location>
        <begin position="71"/>
        <end position="90"/>
    </location>
</feature>
<evidence type="ECO:0000256" key="4">
    <source>
        <dbReference type="ARBA" id="ARBA00022801"/>
    </source>
</evidence>
<organism evidence="10 11">
    <name type="scientific">Actinocrinis puniceicyclus</name>
    <dbReference type="NCBI Taxonomy" id="977794"/>
    <lineage>
        <taxon>Bacteria</taxon>
        <taxon>Bacillati</taxon>
        <taxon>Actinomycetota</taxon>
        <taxon>Actinomycetes</taxon>
        <taxon>Catenulisporales</taxon>
        <taxon>Actinospicaceae</taxon>
        <taxon>Actinocrinis</taxon>
    </lineage>
</organism>
<keyword evidence="3 8" id="KW-0812">Transmembrane</keyword>
<gene>
    <name evidence="10" type="ORF">KGA66_22925</name>
</gene>
<evidence type="ECO:0000256" key="3">
    <source>
        <dbReference type="ARBA" id="ARBA00022692"/>
    </source>
</evidence>
<dbReference type="Pfam" id="PF01569">
    <property type="entry name" value="PAP2"/>
    <property type="match status" value="1"/>
</dbReference>
<dbReference type="PANTHER" id="PTHR14969">
    <property type="entry name" value="SPHINGOSINE-1-PHOSPHATE PHOSPHOHYDROLASE"/>
    <property type="match status" value="1"/>
</dbReference>
<dbReference type="InterPro" id="IPR036938">
    <property type="entry name" value="PAP2/HPO_sf"/>
</dbReference>
<evidence type="ECO:0000313" key="11">
    <source>
        <dbReference type="Proteomes" id="UP000677913"/>
    </source>
</evidence>
<comment type="caution">
    <text evidence="10">The sequence shown here is derived from an EMBL/GenBank/DDBJ whole genome shotgun (WGS) entry which is preliminary data.</text>
</comment>
<dbReference type="GO" id="GO:0005886">
    <property type="term" value="C:plasma membrane"/>
    <property type="evidence" value="ECO:0007669"/>
    <property type="project" value="UniProtKB-SubCell"/>
</dbReference>
<dbReference type="SMART" id="SM00014">
    <property type="entry name" value="acidPPc"/>
    <property type="match status" value="1"/>
</dbReference>
<evidence type="ECO:0000313" key="10">
    <source>
        <dbReference type="EMBL" id="MBS2965917.1"/>
    </source>
</evidence>
<name>A0A8J8BD77_9ACTN</name>
<accession>A0A8J8BD77</accession>
<keyword evidence="11" id="KW-1185">Reference proteome</keyword>
<keyword evidence="4" id="KW-0378">Hydrolase</keyword>
<protein>
    <submittedName>
        <fullName evidence="10">Phosphatase PAP2 family protein</fullName>
    </submittedName>
</protein>
<proteinExistence type="predicted"/>
<dbReference type="EMBL" id="JAGSXH010000108">
    <property type="protein sequence ID" value="MBS2965917.1"/>
    <property type="molecule type" value="Genomic_DNA"/>
</dbReference>
<comment type="subcellular location">
    <subcellularLocation>
        <location evidence="1">Cell membrane</location>
        <topology evidence="1">Multi-pass membrane protein</topology>
    </subcellularLocation>
</comment>
<feature type="transmembrane region" description="Helical" evidence="8">
    <location>
        <begin position="163"/>
        <end position="185"/>
    </location>
</feature>
<dbReference type="Gene3D" id="1.20.144.10">
    <property type="entry name" value="Phosphatidic acid phosphatase type 2/haloperoxidase"/>
    <property type="match status" value="1"/>
</dbReference>
<evidence type="ECO:0000259" key="9">
    <source>
        <dbReference type="SMART" id="SM00014"/>
    </source>
</evidence>
<dbReference type="InterPro" id="IPR000326">
    <property type="entry name" value="PAP2/HPO"/>
</dbReference>
<dbReference type="SUPFAM" id="SSF48317">
    <property type="entry name" value="Acid phosphatase/Vanadium-dependent haloperoxidase"/>
    <property type="match status" value="1"/>
</dbReference>
<evidence type="ECO:0000256" key="1">
    <source>
        <dbReference type="ARBA" id="ARBA00004651"/>
    </source>
</evidence>
<evidence type="ECO:0000256" key="8">
    <source>
        <dbReference type="SAM" id="Phobius"/>
    </source>
</evidence>
<feature type="transmembrane region" description="Helical" evidence="8">
    <location>
        <begin position="126"/>
        <end position="151"/>
    </location>
</feature>
<evidence type="ECO:0000256" key="7">
    <source>
        <dbReference type="SAM" id="MobiDB-lite"/>
    </source>
</evidence>
<evidence type="ECO:0000256" key="2">
    <source>
        <dbReference type="ARBA" id="ARBA00022475"/>
    </source>
</evidence>
<dbReference type="PANTHER" id="PTHR14969:SF62">
    <property type="entry name" value="DECAPRENYLPHOSPHORYL-5-PHOSPHORIBOSE PHOSPHATASE RV3807C-RELATED"/>
    <property type="match status" value="1"/>
</dbReference>
<keyword evidence="5 8" id="KW-1133">Transmembrane helix</keyword>
<dbReference type="RefSeq" id="WP_211470475.1">
    <property type="nucleotide sequence ID" value="NZ_JAGSXH010000108.1"/>
</dbReference>
<sequence length="255" mass="27029">MLLALAAPLHIKTVTTADDGWYRSITSFAQHTAWLQGTMKLYTLTGIALLCLMALYAWWNARARADHAAMAAVAWLGLGTLLSIGGGLLLKQIFQENRPCQAIHVATVEACPGPADYSFPSDHTTFVVALAAGLWIVGRKLGIIAAILAAIEGFDRVYLGQHYPHDVLGGAVLSTAVLLIGWVLLRGPLTRLLALLLGTPLRPLLTTAPAAATNTPSPSAAPSTHTRRDAATAGGDPVKTPASFPRPETWSPDSR</sequence>
<dbReference type="Proteomes" id="UP000677913">
    <property type="component" value="Unassembled WGS sequence"/>
</dbReference>
<evidence type="ECO:0000256" key="5">
    <source>
        <dbReference type="ARBA" id="ARBA00022989"/>
    </source>
</evidence>
<dbReference type="GO" id="GO:0016787">
    <property type="term" value="F:hydrolase activity"/>
    <property type="evidence" value="ECO:0007669"/>
    <property type="project" value="UniProtKB-KW"/>
</dbReference>
<feature type="compositionally biased region" description="Low complexity" evidence="7">
    <location>
        <begin position="208"/>
        <end position="224"/>
    </location>
</feature>
<feature type="region of interest" description="Disordered" evidence="7">
    <location>
        <begin position="208"/>
        <end position="255"/>
    </location>
</feature>
<keyword evidence="6 8" id="KW-0472">Membrane</keyword>
<evidence type="ECO:0000256" key="6">
    <source>
        <dbReference type="ARBA" id="ARBA00023136"/>
    </source>
</evidence>
<dbReference type="AlphaFoldDB" id="A0A8J8BD77"/>
<feature type="transmembrane region" description="Helical" evidence="8">
    <location>
        <begin position="41"/>
        <end position="59"/>
    </location>
</feature>
<keyword evidence="2" id="KW-1003">Cell membrane</keyword>